<proteinExistence type="predicted"/>
<dbReference type="Gene3D" id="1.10.10.10">
    <property type="entry name" value="Winged helix-like DNA-binding domain superfamily/Winged helix DNA-binding domain"/>
    <property type="match status" value="1"/>
</dbReference>
<dbReference type="Proteomes" id="UP000037210">
    <property type="component" value="Unassembled WGS sequence"/>
</dbReference>
<dbReference type="InterPro" id="IPR036388">
    <property type="entry name" value="WH-like_DNA-bd_sf"/>
</dbReference>
<evidence type="ECO:0000313" key="2">
    <source>
        <dbReference type="Proteomes" id="UP000037210"/>
    </source>
</evidence>
<accession>A0A0M0BQM2</accession>
<dbReference type="InterPro" id="IPR036390">
    <property type="entry name" value="WH_DNA-bd_sf"/>
</dbReference>
<name>A0A0M0BQM2_9ARCH</name>
<evidence type="ECO:0008006" key="3">
    <source>
        <dbReference type="Google" id="ProtNLM"/>
    </source>
</evidence>
<dbReference type="SUPFAM" id="SSF46785">
    <property type="entry name" value="Winged helix' DNA-binding domain"/>
    <property type="match status" value="1"/>
</dbReference>
<evidence type="ECO:0000313" key="1">
    <source>
        <dbReference type="EMBL" id="KON30521.1"/>
    </source>
</evidence>
<sequence>MSELGEEQRGILRALAKLKEPAGCKDIGEQAGIPWRTVMAKLRGLSKEGYVESPVKGKYVITGKGRKAAA</sequence>
<dbReference type="AlphaFoldDB" id="A0A0M0BQM2"/>
<reference evidence="1 2" key="1">
    <citation type="submission" date="2015-06" db="EMBL/GenBank/DDBJ databases">
        <title>New insights into the roles of widespread benthic archaea in carbon and nitrogen cycling.</title>
        <authorList>
            <person name="Lazar C.S."/>
            <person name="Baker B.J."/>
            <person name="Seitz K.W."/>
            <person name="Hyde A.S."/>
            <person name="Dick G.J."/>
            <person name="Hinrichs K.-U."/>
            <person name="Teske A.P."/>
        </authorList>
    </citation>
    <scope>NUCLEOTIDE SEQUENCE [LARGE SCALE GENOMIC DNA]</scope>
    <source>
        <strain evidence="1">DG-45</strain>
    </source>
</reference>
<gene>
    <name evidence="1" type="ORF">AC482_03690</name>
</gene>
<dbReference type="EMBL" id="LFWZ01000029">
    <property type="protein sequence ID" value="KON30521.1"/>
    <property type="molecule type" value="Genomic_DNA"/>
</dbReference>
<comment type="caution">
    <text evidence="1">The sequence shown here is derived from an EMBL/GenBank/DDBJ whole genome shotgun (WGS) entry which is preliminary data.</text>
</comment>
<protein>
    <recommendedName>
        <fullName evidence="3">HTH marR-type domain-containing protein</fullName>
    </recommendedName>
</protein>
<organism evidence="1 2">
    <name type="scientific">miscellaneous Crenarchaeota group-15 archaeon DG-45</name>
    <dbReference type="NCBI Taxonomy" id="1685127"/>
    <lineage>
        <taxon>Archaea</taxon>
        <taxon>Candidatus Bathyarchaeota</taxon>
        <taxon>MCG-15</taxon>
    </lineage>
</organism>